<accession>A0A7W4UYF3</accession>
<evidence type="ECO:0000313" key="2">
    <source>
        <dbReference type="EMBL" id="MBB2968576.1"/>
    </source>
</evidence>
<dbReference type="PROSITE" id="PS51257">
    <property type="entry name" value="PROKAR_LIPOPROTEIN"/>
    <property type="match status" value="1"/>
</dbReference>
<dbReference type="EMBL" id="JACHVP010000004">
    <property type="protein sequence ID" value="MBB2968576.1"/>
    <property type="molecule type" value="Genomic_DNA"/>
</dbReference>
<reference evidence="2 3" key="1">
    <citation type="submission" date="2020-08" db="EMBL/GenBank/DDBJ databases">
        <title>Sequencing the genomes of 1000 actinobacteria strains.</title>
        <authorList>
            <person name="Klenk H.-P."/>
        </authorList>
    </citation>
    <scope>NUCLEOTIDE SEQUENCE [LARGE SCALE GENOMIC DNA]</scope>
    <source>
        <strain evidence="2 3">DSM 20146</strain>
    </source>
</reference>
<keyword evidence="3" id="KW-1185">Reference proteome</keyword>
<evidence type="ECO:0000313" key="3">
    <source>
        <dbReference type="Proteomes" id="UP000538196"/>
    </source>
</evidence>
<organism evidence="2 3">
    <name type="scientific">Leifsonia aquatica</name>
    <name type="common">Corynebacterium aquaticum</name>
    <dbReference type="NCBI Taxonomy" id="144185"/>
    <lineage>
        <taxon>Bacteria</taxon>
        <taxon>Bacillati</taxon>
        <taxon>Actinomycetota</taxon>
        <taxon>Actinomycetes</taxon>
        <taxon>Micrococcales</taxon>
        <taxon>Microbacteriaceae</taxon>
        <taxon>Leifsonia</taxon>
    </lineage>
</organism>
<sequence length="132" mass="13419">MRFLRLAFAAALIAALAGCTSQPTPNAQACQGWEKANNAWVAAEGSDATSAASIAAHRASLRDNLASAASTASGGIATAMKRTLQAMPENALHIIEPGSTARPEYTANSTRVAEACAKGGDQVELQAPPATP</sequence>
<evidence type="ECO:0008006" key="4">
    <source>
        <dbReference type="Google" id="ProtNLM"/>
    </source>
</evidence>
<gene>
    <name evidence="2" type="ORF">FHX33_003352</name>
</gene>
<evidence type="ECO:0000256" key="1">
    <source>
        <dbReference type="SAM" id="SignalP"/>
    </source>
</evidence>
<dbReference type="AlphaFoldDB" id="A0A7W4UYF3"/>
<protein>
    <recommendedName>
        <fullName evidence="4">Lipoprotein</fullName>
    </recommendedName>
</protein>
<feature type="signal peptide" evidence="1">
    <location>
        <begin position="1"/>
        <end position="29"/>
    </location>
</feature>
<keyword evidence="1" id="KW-0732">Signal</keyword>
<dbReference type="RefSeq" id="WP_021758840.1">
    <property type="nucleotide sequence ID" value="NZ_JACHVP010000004.1"/>
</dbReference>
<feature type="chain" id="PRO_5031193874" description="Lipoprotein" evidence="1">
    <location>
        <begin position="30"/>
        <end position="132"/>
    </location>
</feature>
<dbReference type="Proteomes" id="UP000538196">
    <property type="component" value="Unassembled WGS sequence"/>
</dbReference>
<name>A0A7W4UYF3_LEIAQ</name>
<proteinExistence type="predicted"/>
<comment type="caution">
    <text evidence="2">The sequence shown here is derived from an EMBL/GenBank/DDBJ whole genome shotgun (WGS) entry which is preliminary data.</text>
</comment>